<sequence>MQRGGGIIEKEENCNWLKKHRNVFFLDTSWEEINRRLVDDELRPIWNNQNRDKKQLLARRLPVYREVANFIIKTDGKAIEAIAEEIVSKLDA</sequence>
<dbReference type="EMBL" id="BAVS01000001">
    <property type="protein sequence ID" value="GAE91222.1"/>
    <property type="molecule type" value="Genomic_DNA"/>
</dbReference>
<dbReference type="AlphaFoldDB" id="W4VDD5"/>
<dbReference type="Gene3D" id="3.40.50.300">
    <property type="entry name" value="P-loop containing nucleotide triphosphate hydrolases"/>
    <property type="match status" value="1"/>
</dbReference>
<comment type="caution">
    <text evidence="1">The sequence shown here is derived from an EMBL/GenBank/DDBJ whole genome shotgun (WGS) entry which is preliminary data.</text>
</comment>
<dbReference type="STRING" id="1298598.JCM21714_165"/>
<gene>
    <name evidence="1" type="ORF">JCM21714_165</name>
</gene>
<name>W4VDD5_9BACI</name>
<dbReference type="eggNOG" id="COG0703">
    <property type="taxonomic scope" value="Bacteria"/>
</dbReference>
<accession>W4VDD5</accession>
<evidence type="ECO:0000313" key="2">
    <source>
        <dbReference type="Proteomes" id="UP000019102"/>
    </source>
</evidence>
<dbReference type="Pfam" id="PF01202">
    <property type="entry name" value="SKI"/>
    <property type="match status" value="1"/>
</dbReference>
<dbReference type="InterPro" id="IPR027417">
    <property type="entry name" value="P-loop_NTPase"/>
</dbReference>
<evidence type="ECO:0000313" key="1">
    <source>
        <dbReference type="EMBL" id="GAE91222.1"/>
    </source>
</evidence>
<dbReference type="InterPro" id="IPR031322">
    <property type="entry name" value="Shikimate/glucono_kinase"/>
</dbReference>
<reference evidence="1 2" key="1">
    <citation type="journal article" date="2014" name="Genome Announc.">
        <title>Draft Genome Sequence of the Boron-Tolerant and Moderately Halotolerant Bacterium Gracilibacillus boraciitolerans JCM 21714T.</title>
        <authorList>
            <person name="Ahmed I."/>
            <person name="Oshima K."/>
            <person name="Suda W."/>
            <person name="Kitamura K."/>
            <person name="Iida T."/>
            <person name="Ohmori Y."/>
            <person name="Fujiwara T."/>
            <person name="Hattori M."/>
            <person name="Ohkuma M."/>
        </authorList>
    </citation>
    <scope>NUCLEOTIDE SEQUENCE [LARGE SCALE GENOMIC DNA]</scope>
    <source>
        <strain evidence="1 2">JCM 21714</strain>
    </source>
</reference>
<keyword evidence="2" id="KW-1185">Reference proteome</keyword>
<dbReference type="SUPFAM" id="SSF52540">
    <property type="entry name" value="P-loop containing nucleoside triphosphate hydrolases"/>
    <property type="match status" value="1"/>
</dbReference>
<evidence type="ECO:0008006" key="3">
    <source>
        <dbReference type="Google" id="ProtNLM"/>
    </source>
</evidence>
<proteinExistence type="predicted"/>
<dbReference type="Proteomes" id="UP000019102">
    <property type="component" value="Unassembled WGS sequence"/>
</dbReference>
<protein>
    <recommendedName>
        <fullName evidence="3">Shikimate kinase</fullName>
    </recommendedName>
</protein>
<organism evidence="1 2">
    <name type="scientific">Gracilibacillus boraciitolerans JCM 21714</name>
    <dbReference type="NCBI Taxonomy" id="1298598"/>
    <lineage>
        <taxon>Bacteria</taxon>
        <taxon>Bacillati</taxon>
        <taxon>Bacillota</taxon>
        <taxon>Bacilli</taxon>
        <taxon>Bacillales</taxon>
        <taxon>Bacillaceae</taxon>
        <taxon>Gracilibacillus</taxon>
    </lineage>
</organism>